<gene>
    <name evidence="1" type="ORF">TELCIR_10639</name>
</gene>
<evidence type="ECO:0000313" key="2">
    <source>
        <dbReference type="Proteomes" id="UP000230423"/>
    </source>
</evidence>
<protein>
    <submittedName>
        <fullName evidence="1">Uncharacterized protein</fullName>
    </submittedName>
</protein>
<sequence length="168" mass="18849">MMGGGGGVVPPVLLDEARVPRFYRDAIAACGATQQNMLPHTALDSRLRRANYKILLREPVVAPFAMAARGGYWVETPVPEKKVMSTRSSVGHYGENVPAYDSKRRRFSVRNDKVRFADSERKNTAEAKFFFRRENHNGGSHLADGMGSHVKFVFNVLYDDKHVFTLSC</sequence>
<dbReference type="Proteomes" id="UP000230423">
    <property type="component" value="Unassembled WGS sequence"/>
</dbReference>
<accession>A0A2G9UDP6</accession>
<dbReference type="EMBL" id="KZ347498">
    <property type="protein sequence ID" value="PIO67600.1"/>
    <property type="molecule type" value="Genomic_DNA"/>
</dbReference>
<organism evidence="1 2">
    <name type="scientific">Teladorsagia circumcincta</name>
    <name type="common">Brown stomach worm</name>
    <name type="synonym">Ostertagia circumcincta</name>
    <dbReference type="NCBI Taxonomy" id="45464"/>
    <lineage>
        <taxon>Eukaryota</taxon>
        <taxon>Metazoa</taxon>
        <taxon>Ecdysozoa</taxon>
        <taxon>Nematoda</taxon>
        <taxon>Chromadorea</taxon>
        <taxon>Rhabditida</taxon>
        <taxon>Rhabditina</taxon>
        <taxon>Rhabditomorpha</taxon>
        <taxon>Strongyloidea</taxon>
        <taxon>Trichostrongylidae</taxon>
        <taxon>Teladorsagia</taxon>
    </lineage>
</organism>
<evidence type="ECO:0000313" key="1">
    <source>
        <dbReference type="EMBL" id="PIO67600.1"/>
    </source>
</evidence>
<name>A0A2G9UDP6_TELCI</name>
<dbReference type="OrthoDB" id="524326at2759"/>
<reference evidence="1 2" key="1">
    <citation type="submission" date="2015-09" db="EMBL/GenBank/DDBJ databases">
        <title>Draft genome of the parasitic nematode Teladorsagia circumcincta isolate WARC Sus (inbred).</title>
        <authorList>
            <person name="Mitreva M."/>
        </authorList>
    </citation>
    <scope>NUCLEOTIDE SEQUENCE [LARGE SCALE GENOMIC DNA]</scope>
    <source>
        <strain evidence="1 2">S</strain>
    </source>
</reference>
<feature type="non-terminal residue" evidence="1">
    <location>
        <position position="1"/>
    </location>
</feature>
<dbReference type="AlphaFoldDB" id="A0A2G9UDP6"/>
<proteinExistence type="predicted"/>
<keyword evidence="2" id="KW-1185">Reference proteome</keyword>